<evidence type="ECO:0000256" key="1">
    <source>
        <dbReference type="SAM" id="MobiDB-lite"/>
    </source>
</evidence>
<dbReference type="Pfam" id="PF05032">
    <property type="entry name" value="Spo12"/>
    <property type="match status" value="1"/>
</dbReference>
<sequence length="152" mass="16322">MALNPFLQNKNISTPMNDKVSRTPSPTISPMHDPRQKKAVVQPPNKVLGAVNPNPVIPGQNTTPSGEQVYQQGLGQKALLAKRFAKANKPSLVSPTDQMQSPCSQKLAGAKKRHFVKGKPVSLASSFLAAQSSPAGKSVRSEQEHDENVDMS</sequence>
<dbReference type="AlphaFoldDB" id="A0A8K0JJ48"/>
<evidence type="ECO:0000313" key="3">
    <source>
        <dbReference type="Proteomes" id="UP000812966"/>
    </source>
</evidence>
<dbReference type="InterPro" id="IPR007727">
    <property type="entry name" value="Spo12"/>
</dbReference>
<dbReference type="EMBL" id="JABELV010000096">
    <property type="protein sequence ID" value="KAG7531240.1"/>
    <property type="molecule type" value="Genomic_DNA"/>
</dbReference>
<reference evidence="2" key="1">
    <citation type="submission" date="2020-04" db="EMBL/GenBank/DDBJ databases">
        <title>Analysis of mating type loci in Filobasidium floriforme.</title>
        <authorList>
            <person name="Nowrousian M."/>
        </authorList>
    </citation>
    <scope>NUCLEOTIDE SEQUENCE</scope>
    <source>
        <strain evidence="2">CBS 6242</strain>
    </source>
</reference>
<gene>
    <name evidence="2" type="ORF">FFLO_04482</name>
</gene>
<accession>A0A8K0JJ48</accession>
<protein>
    <submittedName>
        <fullName evidence="2">Uncharacterized protein</fullName>
    </submittedName>
</protein>
<comment type="caution">
    <text evidence="2">The sequence shown here is derived from an EMBL/GenBank/DDBJ whole genome shotgun (WGS) entry which is preliminary data.</text>
</comment>
<dbReference type="Proteomes" id="UP000812966">
    <property type="component" value="Unassembled WGS sequence"/>
</dbReference>
<feature type="region of interest" description="Disordered" evidence="1">
    <location>
        <begin position="129"/>
        <end position="152"/>
    </location>
</feature>
<feature type="region of interest" description="Disordered" evidence="1">
    <location>
        <begin position="1"/>
        <end position="68"/>
    </location>
</feature>
<keyword evidence="3" id="KW-1185">Reference proteome</keyword>
<feature type="compositionally biased region" description="Polar residues" evidence="1">
    <location>
        <begin position="1"/>
        <end position="28"/>
    </location>
</feature>
<organism evidence="2 3">
    <name type="scientific">Filobasidium floriforme</name>
    <dbReference type="NCBI Taxonomy" id="5210"/>
    <lineage>
        <taxon>Eukaryota</taxon>
        <taxon>Fungi</taxon>
        <taxon>Dikarya</taxon>
        <taxon>Basidiomycota</taxon>
        <taxon>Agaricomycotina</taxon>
        <taxon>Tremellomycetes</taxon>
        <taxon>Filobasidiales</taxon>
        <taxon>Filobasidiaceae</taxon>
        <taxon>Filobasidium</taxon>
    </lineage>
</organism>
<name>A0A8K0JJ48_9TREE</name>
<feature type="compositionally biased region" description="Basic and acidic residues" evidence="1">
    <location>
        <begin position="139"/>
        <end position="152"/>
    </location>
</feature>
<dbReference type="OrthoDB" id="5578329at2759"/>
<proteinExistence type="predicted"/>
<feature type="compositionally biased region" description="Polar residues" evidence="1">
    <location>
        <begin position="59"/>
        <end position="68"/>
    </location>
</feature>
<evidence type="ECO:0000313" key="2">
    <source>
        <dbReference type="EMBL" id="KAG7531240.1"/>
    </source>
</evidence>